<dbReference type="InterPro" id="IPR004344">
    <property type="entry name" value="TTL/TTLL_fam"/>
</dbReference>
<accession>A0A8H7U9E4</accession>
<evidence type="ECO:0000313" key="2">
    <source>
        <dbReference type="EMBL" id="KAG2171369.1"/>
    </source>
</evidence>
<feature type="compositionally biased region" description="Acidic residues" evidence="1">
    <location>
        <begin position="181"/>
        <end position="216"/>
    </location>
</feature>
<dbReference type="EMBL" id="JAEPQZ010000021">
    <property type="protein sequence ID" value="KAG2171369.1"/>
    <property type="molecule type" value="Genomic_DNA"/>
</dbReference>
<feature type="region of interest" description="Disordered" evidence="1">
    <location>
        <begin position="177"/>
        <end position="216"/>
    </location>
</feature>
<dbReference type="AlphaFoldDB" id="A0A8H7U9E4"/>
<dbReference type="PANTHER" id="PTHR47551:SF1">
    <property type="entry name" value="TUBULIN--TYROSINE LIGASE PBY1-RELATED"/>
    <property type="match status" value="1"/>
</dbReference>
<dbReference type="PROSITE" id="PS51221">
    <property type="entry name" value="TTL"/>
    <property type="match status" value="1"/>
</dbReference>
<dbReference type="InterPro" id="IPR027746">
    <property type="entry name" value="TTL"/>
</dbReference>
<dbReference type="GO" id="GO:0000932">
    <property type="term" value="C:P-body"/>
    <property type="evidence" value="ECO:0007669"/>
    <property type="project" value="TreeGrafter"/>
</dbReference>
<comment type="caution">
    <text evidence="2">The sequence shown here is derived from an EMBL/GenBank/DDBJ whole genome shotgun (WGS) entry which is preliminary data.</text>
</comment>
<dbReference type="Pfam" id="PF03133">
    <property type="entry name" value="TTL"/>
    <property type="match status" value="1"/>
</dbReference>
<dbReference type="Gene3D" id="3.30.470.20">
    <property type="entry name" value="ATP-grasp fold, B domain"/>
    <property type="match status" value="1"/>
</dbReference>
<gene>
    <name evidence="2" type="ORF">INT43_009030</name>
</gene>
<keyword evidence="3" id="KW-1185">Reference proteome</keyword>
<dbReference type="PANTHER" id="PTHR47551">
    <property type="entry name" value="TUBULIN--TYROSINE LIGASE PBY1-RELATED"/>
    <property type="match status" value="1"/>
</dbReference>
<dbReference type="Proteomes" id="UP000654370">
    <property type="component" value="Unassembled WGS sequence"/>
</dbReference>
<dbReference type="SUPFAM" id="SSF56059">
    <property type="entry name" value="Glutathione synthetase ATP-binding domain-like"/>
    <property type="match status" value="1"/>
</dbReference>
<dbReference type="OrthoDB" id="202825at2759"/>
<evidence type="ECO:0000313" key="3">
    <source>
        <dbReference type="Proteomes" id="UP000654370"/>
    </source>
</evidence>
<name>A0A8H7U9E4_MORIS</name>
<evidence type="ECO:0000256" key="1">
    <source>
        <dbReference type="SAM" id="MobiDB-lite"/>
    </source>
</evidence>
<evidence type="ECO:0008006" key="4">
    <source>
        <dbReference type="Google" id="ProtNLM"/>
    </source>
</evidence>
<proteinExistence type="predicted"/>
<protein>
    <recommendedName>
        <fullName evidence="4">Tubulin-tyrosine ligase</fullName>
    </recommendedName>
</protein>
<organism evidence="2 3">
    <name type="scientific">Mortierella isabellina</name>
    <name type="common">Filamentous fungus</name>
    <name type="synonym">Umbelopsis isabellina</name>
    <dbReference type="NCBI Taxonomy" id="91625"/>
    <lineage>
        <taxon>Eukaryota</taxon>
        <taxon>Fungi</taxon>
        <taxon>Fungi incertae sedis</taxon>
        <taxon>Mucoromycota</taxon>
        <taxon>Mucoromycotina</taxon>
        <taxon>Umbelopsidomycetes</taxon>
        <taxon>Umbelopsidales</taxon>
        <taxon>Umbelopsidaceae</taxon>
        <taxon>Umbelopsis</taxon>
    </lineage>
</organism>
<reference evidence="2" key="1">
    <citation type="submission" date="2020-12" db="EMBL/GenBank/DDBJ databases">
        <title>Metabolic potential, ecology and presence of endohyphal bacteria is reflected in genomic diversity of Mucoromycotina.</title>
        <authorList>
            <person name="Muszewska A."/>
            <person name="Okrasinska A."/>
            <person name="Steczkiewicz K."/>
            <person name="Drgas O."/>
            <person name="Orlowska M."/>
            <person name="Perlinska-Lenart U."/>
            <person name="Aleksandrzak-Piekarczyk T."/>
            <person name="Szatraj K."/>
            <person name="Zielenkiewicz U."/>
            <person name="Pilsyk S."/>
            <person name="Malc E."/>
            <person name="Mieczkowski P."/>
            <person name="Kruszewska J.S."/>
            <person name="Biernat P."/>
            <person name="Pawlowska J."/>
        </authorList>
    </citation>
    <scope>NUCLEOTIDE SEQUENCE</scope>
    <source>
        <strain evidence="2">WA0000067209</strain>
    </source>
</reference>
<sequence length="432" mass="49694">MPLKARVHFDQPYTQELVKQSLNEHSRFEWDIEDNVTDDSIPEGELIHLQWLEYELIDWGVLAAKSTQTMSNSYCIRKGLIRKSQLAYNMTKYISKHPDTVLKTAIPETWLFELDHIDYLEEAMNDVFEVEQDLADNESKENDRKAFIIKPSMANKAAGIHIFDTMEGLRSLFEKTKINDSDSEEEIEDETSEDGEPGGDDSEEEEEEYESDDDEGDLSQIREWVIQRYVQQPLLLCGNRKFHVRAYVLAVSNIQVYLYRDMLALFALKSFDDADLSDQLAHITNTCIQTEEDTFVEDESVRLFWDLKNEGVAEEDLESMFQQMQTVLGDIFDACTSEMTTFQAMPNAFELYGVDFLIDQDKKVYFLEANAYPDFKQTGAKLQHIIGDLFAETVKLAIDPFFQTAVDSTDESKTACSNGFVKVFDKQLLGPN</sequence>